<evidence type="ECO:0000256" key="2">
    <source>
        <dbReference type="ARBA" id="ARBA00023125"/>
    </source>
</evidence>
<dbReference type="EMBL" id="LFBV01000001">
    <property type="protein sequence ID" value="OKH96668.1"/>
    <property type="molecule type" value="Genomic_DNA"/>
</dbReference>
<organism evidence="6 7">
    <name type="scientific">Streptomyces uncialis</name>
    <dbReference type="NCBI Taxonomy" id="1048205"/>
    <lineage>
        <taxon>Bacteria</taxon>
        <taxon>Bacillati</taxon>
        <taxon>Actinomycetota</taxon>
        <taxon>Actinomycetes</taxon>
        <taxon>Kitasatosporales</taxon>
        <taxon>Streptomycetaceae</taxon>
        <taxon>Streptomyces</taxon>
    </lineage>
</organism>
<dbReference type="Gene3D" id="1.10.10.10">
    <property type="entry name" value="Winged helix-like DNA-binding domain superfamily/Winged helix DNA-binding domain"/>
    <property type="match status" value="1"/>
</dbReference>
<keyword evidence="3" id="KW-0804">Transcription</keyword>
<feature type="domain" description="HTH gntR-type" evidence="5">
    <location>
        <begin position="1"/>
        <end position="64"/>
    </location>
</feature>
<dbReference type="PANTHER" id="PTHR43537:SF24">
    <property type="entry name" value="GLUCONATE OPERON TRANSCRIPTIONAL REPRESSOR"/>
    <property type="match status" value="1"/>
</dbReference>
<dbReference type="STRING" id="1048205.AB852_02835"/>
<evidence type="ECO:0000259" key="5">
    <source>
        <dbReference type="PROSITE" id="PS50949"/>
    </source>
</evidence>
<keyword evidence="7" id="KW-1185">Reference proteome</keyword>
<keyword evidence="1" id="KW-0805">Transcription regulation</keyword>
<dbReference type="GeneID" id="96793370"/>
<dbReference type="InterPro" id="IPR036390">
    <property type="entry name" value="WH_DNA-bd_sf"/>
</dbReference>
<comment type="caution">
    <text evidence="6">The sequence shown here is derived from an EMBL/GenBank/DDBJ whole genome shotgun (WGS) entry which is preliminary data.</text>
</comment>
<dbReference type="CDD" id="cd07377">
    <property type="entry name" value="WHTH_GntR"/>
    <property type="match status" value="1"/>
</dbReference>
<dbReference type="GO" id="GO:0003677">
    <property type="term" value="F:DNA binding"/>
    <property type="evidence" value="ECO:0007669"/>
    <property type="project" value="UniProtKB-KW"/>
</dbReference>
<dbReference type="SUPFAM" id="SSF46785">
    <property type="entry name" value="Winged helix' DNA-binding domain"/>
    <property type="match status" value="1"/>
</dbReference>
<accession>A0A1Q4VFV7</accession>
<feature type="region of interest" description="Disordered" evidence="4">
    <location>
        <begin position="51"/>
        <end position="79"/>
    </location>
</feature>
<proteinExistence type="predicted"/>
<dbReference type="AlphaFoldDB" id="A0A1Q4VFV7"/>
<dbReference type="SMART" id="SM00345">
    <property type="entry name" value="HTH_GNTR"/>
    <property type="match status" value="1"/>
</dbReference>
<evidence type="ECO:0000256" key="1">
    <source>
        <dbReference type="ARBA" id="ARBA00023015"/>
    </source>
</evidence>
<protein>
    <submittedName>
        <fullName evidence="6">GntR family transcriptional regulator</fullName>
    </submittedName>
</protein>
<dbReference type="PROSITE" id="PS50949">
    <property type="entry name" value="HTH_GNTR"/>
    <property type="match status" value="1"/>
</dbReference>
<dbReference type="Pfam" id="PF00392">
    <property type="entry name" value="GntR"/>
    <property type="match status" value="1"/>
</dbReference>
<dbReference type="InterPro" id="IPR000524">
    <property type="entry name" value="Tscrpt_reg_HTH_GntR"/>
</dbReference>
<dbReference type="PRINTS" id="PR00035">
    <property type="entry name" value="HTHGNTR"/>
</dbReference>
<dbReference type="PANTHER" id="PTHR43537">
    <property type="entry name" value="TRANSCRIPTIONAL REGULATOR, GNTR FAMILY"/>
    <property type="match status" value="1"/>
</dbReference>
<keyword evidence="2" id="KW-0238">DNA-binding</keyword>
<dbReference type="GO" id="GO:0003700">
    <property type="term" value="F:DNA-binding transcription factor activity"/>
    <property type="evidence" value="ECO:0007669"/>
    <property type="project" value="InterPro"/>
</dbReference>
<evidence type="ECO:0000256" key="4">
    <source>
        <dbReference type="SAM" id="MobiDB-lite"/>
    </source>
</evidence>
<sequence length="278" mass="30152">MADVLRERIRTGALRAGDRLPTQAGLAAEFGVERGTVRQALKALQGAGLLSDVSKGSPPRVAPPRDPLAHGSPADRPQPTMVGLAPRLARAFAAPHVTVDAVCLTAETLMLAVGEPLRQIHDGTLRPGSVEVRVLLPSREIHLAFPVAADEEDDDGRVHDRWLTQRNAQGQVLRHNLGALRSSHGIEVKVTFRALPFTPPVKLYLLNGDEALIAYYTVTRRQEEVGSGSMELFDTLGAASLLFSFDKLAGARDTAFVEESQKWFNALWETIATDLTLS</sequence>
<evidence type="ECO:0000313" key="7">
    <source>
        <dbReference type="Proteomes" id="UP000186455"/>
    </source>
</evidence>
<name>A0A1Q4VFV7_9ACTN</name>
<reference evidence="6 7" key="1">
    <citation type="submission" date="2015-06" db="EMBL/GenBank/DDBJ databases">
        <title>Cloning and characterization of the uncialamcin biosynthetic gene cluster.</title>
        <authorList>
            <person name="Yan X."/>
            <person name="Huang T."/>
            <person name="Ge H."/>
            <person name="Shen B."/>
        </authorList>
    </citation>
    <scope>NUCLEOTIDE SEQUENCE [LARGE SCALE GENOMIC DNA]</scope>
    <source>
        <strain evidence="6 7">DCA2648</strain>
    </source>
</reference>
<dbReference type="Proteomes" id="UP000186455">
    <property type="component" value="Unassembled WGS sequence"/>
</dbReference>
<dbReference type="InterPro" id="IPR036388">
    <property type="entry name" value="WH-like_DNA-bd_sf"/>
</dbReference>
<evidence type="ECO:0000256" key="3">
    <source>
        <dbReference type="ARBA" id="ARBA00023163"/>
    </source>
</evidence>
<dbReference type="RefSeq" id="WP_073785315.1">
    <property type="nucleotide sequence ID" value="NZ_CP109583.1"/>
</dbReference>
<gene>
    <name evidence="6" type="ORF">AB852_02835</name>
</gene>
<evidence type="ECO:0000313" key="6">
    <source>
        <dbReference type="EMBL" id="OKH96668.1"/>
    </source>
</evidence>